<evidence type="ECO:0000313" key="2">
    <source>
        <dbReference type="Proteomes" id="UP000485058"/>
    </source>
</evidence>
<protein>
    <submittedName>
        <fullName evidence="1">Uncharacterized protein</fullName>
    </submittedName>
</protein>
<dbReference type="Proteomes" id="UP000485058">
    <property type="component" value="Unassembled WGS sequence"/>
</dbReference>
<sequence length="92" mass="9456">MHGRLRHKCWSAVTRPEDVSNIFAYHVQAIPACKVCTAGLSASLVAANPAPGPARATSGLKPHVQALLGIRARCAGVGRACATSSSFTGGPF</sequence>
<feature type="non-terminal residue" evidence="1">
    <location>
        <position position="92"/>
    </location>
</feature>
<name>A0A6A0A7Q6_HAELA</name>
<gene>
    <name evidence="1" type="ORF">HaLaN_27068</name>
</gene>
<comment type="caution">
    <text evidence="1">The sequence shown here is derived from an EMBL/GenBank/DDBJ whole genome shotgun (WGS) entry which is preliminary data.</text>
</comment>
<evidence type="ECO:0000313" key="1">
    <source>
        <dbReference type="EMBL" id="GFH28558.1"/>
    </source>
</evidence>
<organism evidence="1 2">
    <name type="scientific">Haematococcus lacustris</name>
    <name type="common">Green alga</name>
    <name type="synonym">Haematococcus pluvialis</name>
    <dbReference type="NCBI Taxonomy" id="44745"/>
    <lineage>
        <taxon>Eukaryota</taxon>
        <taxon>Viridiplantae</taxon>
        <taxon>Chlorophyta</taxon>
        <taxon>core chlorophytes</taxon>
        <taxon>Chlorophyceae</taxon>
        <taxon>CS clade</taxon>
        <taxon>Chlamydomonadales</taxon>
        <taxon>Haematococcaceae</taxon>
        <taxon>Haematococcus</taxon>
    </lineage>
</organism>
<dbReference type="EMBL" id="BLLF01003932">
    <property type="protein sequence ID" value="GFH28558.1"/>
    <property type="molecule type" value="Genomic_DNA"/>
</dbReference>
<accession>A0A6A0A7Q6</accession>
<dbReference type="AlphaFoldDB" id="A0A6A0A7Q6"/>
<feature type="non-terminal residue" evidence="1">
    <location>
        <position position="1"/>
    </location>
</feature>
<keyword evidence="2" id="KW-1185">Reference proteome</keyword>
<reference evidence="1 2" key="1">
    <citation type="submission" date="2020-02" db="EMBL/GenBank/DDBJ databases">
        <title>Draft genome sequence of Haematococcus lacustris strain NIES-144.</title>
        <authorList>
            <person name="Morimoto D."/>
            <person name="Nakagawa S."/>
            <person name="Yoshida T."/>
            <person name="Sawayama S."/>
        </authorList>
    </citation>
    <scope>NUCLEOTIDE SEQUENCE [LARGE SCALE GENOMIC DNA]</scope>
    <source>
        <strain evidence="1 2">NIES-144</strain>
    </source>
</reference>
<proteinExistence type="predicted"/>